<dbReference type="InterPro" id="IPR036388">
    <property type="entry name" value="WH-like_DNA-bd_sf"/>
</dbReference>
<dbReference type="PANTHER" id="PTHR43133">
    <property type="entry name" value="RNA POLYMERASE ECF-TYPE SIGMA FACTO"/>
    <property type="match status" value="1"/>
</dbReference>
<evidence type="ECO:0000256" key="1">
    <source>
        <dbReference type="ARBA" id="ARBA00010641"/>
    </source>
</evidence>
<dbReference type="InterPro" id="IPR013325">
    <property type="entry name" value="RNA_pol_sigma_r2"/>
</dbReference>
<keyword evidence="5" id="KW-0804">Transcription</keyword>
<keyword evidence="3" id="KW-0731">Sigma factor</keyword>
<reference evidence="10" key="1">
    <citation type="journal article" date="2024" name="Algal Res.">
        <title>Biochemical, toxicological and genomic investigation of a high-biomass producing Limnothrix strain isolated from Italian shallow drinking water reservoir.</title>
        <authorList>
            <person name="Simonazzi M."/>
            <person name="Shishido T.K."/>
            <person name="Delbaje E."/>
            <person name="Wahlsten M."/>
            <person name="Fewer D.P."/>
            <person name="Sivonen K."/>
            <person name="Pezzolesi L."/>
            <person name="Pistocchi R."/>
        </authorList>
    </citation>
    <scope>NUCLEOTIDE SEQUENCE [LARGE SCALE GENOMIC DNA]</scope>
    <source>
        <strain evidence="10">LRLZ20PSL1</strain>
    </source>
</reference>
<dbReference type="Pfam" id="PF04545">
    <property type="entry name" value="Sigma70_r4"/>
    <property type="match status" value="1"/>
</dbReference>
<dbReference type="CDD" id="cd06171">
    <property type="entry name" value="Sigma70_r4"/>
    <property type="match status" value="1"/>
</dbReference>
<dbReference type="SUPFAM" id="SSF88946">
    <property type="entry name" value="Sigma2 domain of RNA polymerase sigma factors"/>
    <property type="match status" value="1"/>
</dbReference>
<evidence type="ECO:0000259" key="8">
    <source>
        <dbReference type="Pfam" id="PF04545"/>
    </source>
</evidence>
<feature type="domain" description="RNA polymerase sigma-70 region 4" evidence="8">
    <location>
        <begin position="153"/>
        <end position="202"/>
    </location>
</feature>
<proteinExistence type="inferred from homology"/>
<dbReference type="Pfam" id="PF04542">
    <property type="entry name" value="Sigma70_r2"/>
    <property type="match status" value="1"/>
</dbReference>
<comment type="caution">
    <text evidence="9">The sequence shown here is derived from an EMBL/GenBank/DDBJ whole genome shotgun (WGS) entry which is preliminary data.</text>
</comment>
<evidence type="ECO:0000256" key="4">
    <source>
        <dbReference type="ARBA" id="ARBA00023125"/>
    </source>
</evidence>
<dbReference type="PANTHER" id="PTHR43133:SF62">
    <property type="entry name" value="RNA POLYMERASE SIGMA FACTOR SIGZ"/>
    <property type="match status" value="1"/>
</dbReference>
<evidence type="ECO:0000313" key="9">
    <source>
        <dbReference type="EMBL" id="MFG3817185.1"/>
    </source>
</evidence>
<dbReference type="SUPFAM" id="SSF88659">
    <property type="entry name" value="Sigma3 and sigma4 domains of RNA polymerase sigma factors"/>
    <property type="match status" value="1"/>
</dbReference>
<dbReference type="InterPro" id="IPR007627">
    <property type="entry name" value="RNA_pol_sigma70_r2"/>
</dbReference>
<sequence length="211" mass="23271">MDAQSPELGSGPDWAAEEKSRVVDPPEPSDAVLWQALRRGERAALGQLYDRHVGVVYAIALRLLGNVQDAEDLTQEIFLQLGRSAYDPDRGSLRTFLAILTRSRGLDRLRAQRRARASLETWQTEQQQAIAQPPDLLAESLDQAETAAQVRAALAQLSENQRQVLQLAYSDGLSQSAIAERLGLPLGTVKAWARRGLLKLRQTLQPAVEDA</sequence>
<evidence type="ECO:0000256" key="6">
    <source>
        <dbReference type="SAM" id="MobiDB-lite"/>
    </source>
</evidence>
<dbReference type="RefSeq" id="WP_393011318.1">
    <property type="nucleotide sequence ID" value="NZ_JAZAQF010000029.1"/>
</dbReference>
<evidence type="ECO:0000256" key="5">
    <source>
        <dbReference type="ARBA" id="ARBA00023163"/>
    </source>
</evidence>
<accession>A0ABW7C7M4</accession>
<dbReference type="InterPro" id="IPR007630">
    <property type="entry name" value="RNA_pol_sigma70_r4"/>
</dbReference>
<dbReference type="InterPro" id="IPR014284">
    <property type="entry name" value="RNA_pol_sigma-70_dom"/>
</dbReference>
<dbReference type="InterPro" id="IPR013324">
    <property type="entry name" value="RNA_pol_sigma_r3/r4-like"/>
</dbReference>
<keyword evidence="4" id="KW-0238">DNA-binding</keyword>
<dbReference type="EMBL" id="JAZAQF010000029">
    <property type="protein sequence ID" value="MFG3817185.1"/>
    <property type="molecule type" value="Genomic_DNA"/>
</dbReference>
<keyword evidence="10" id="KW-1185">Reference proteome</keyword>
<dbReference type="Gene3D" id="1.10.1740.10">
    <property type="match status" value="1"/>
</dbReference>
<evidence type="ECO:0000256" key="3">
    <source>
        <dbReference type="ARBA" id="ARBA00023082"/>
    </source>
</evidence>
<gene>
    <name evidence="9" type="ORF">VPK24_06010</name>
</gene>
<feature type="domain" description="RNA polymerase sigma-70 region 2" evidence="7">
    <location>
        <begin position="48"/>
        <end position="114"/>
    </location>
</feature>
<dbReference type="InterPro" id="IPR039425">
    <property type="entry name" value="RNA_pol_sigma-70-like"/>
</dbReference>
<dbReference type="NCBIfam" id="NF009172">
    <property type="entry name" value="PRK12519.1"/>
    <property type="match status" value="1"/>
</dbReference>
<evidence type="ECO:0000256" key="2">
    <source>
        <dbReference type="ARBA" id="ARBA00023015"/>
    </source>
</evidence>
<keyword evidence="2" id="KW-0805">Transcription regulation</keyword>
<dbReference type="NCBIfam" id="TIGR02937">
    <property type="entry name" value="sigma70-ECF"/>
    <property type="match status" value="1"/>
</dbReference>
<protein>
    <submittedName>
        <fullName evidence="9">Sigma-70 family RNA polymerase sigma factor</fullName>
    </submittedName>
</protein>
<evidence type="ECO:0000313" key="10">
    <source>
        <dbReference type="Proteomes" id="UP001604335"/>
    </source>
</evidence>
<dbReference type="Proteomes" id="UP001604335">
    <property type="component" value="Unassembled WGS sequence"/>
</dbReference>
<dbReference type="Gene3D" id="1.10.10.10">
    <property type="entry name" value="Winged helix-like DNA-binding domain superfamily/Winged helix DNA-binding domain"/>
    <property type="match status" value="1"/>
</dbReference>
<organism evidence="9 10">
    <name type="scientific">Limnothrix redekei LRLZ20PSL1</name>
    <dbReference type="NCBI Taxonomy" id="3112953"/>
    <lineage>
        <taxon>Bacteria</taxon>
        <taxon>Bacillati</taxon>
        <taxon>Cyanobacteriota</taxon>
        <taxon>Cyanophyceae</taxon>
        <taxon>Pseudanabaenales</taxon>
        <taxon>Pseudanabaenaceae</taxon>
        <taxon>Limnothrix</taxon>
    </lineage>
</organism>
<evidence type="ECO:0000259" key="7">
    <source>
        <dbReference type="Pfam" id="PF04542"/>
    </source>
</evidence>
<comment type="similarity">
    <text evidence="1">Belongs to the sigma-70 factor family. ECF subfamily.</text>
</comment>
<name>A0ABW7C7M4_9CYAN</name>
<feature type="region of interest" description="Disordered" evidence="6">
    <location>
        <begin position="1"/>
        <end position="27"/>
    </location>
</feature>